<protein>
    <submittedName>
        <fullName evidence="1">Uncharacterized protein</fullName>
    </submittedName>
</protein>
<dbReference type="Proteomes" id="UP001407347">
    <property type="component" value="Unassembled WGS sequence"/>
</dbReference>
<organism evidence="1 2">
    <name type="scientific">Methylobacterium ajmalii</name>
    <dbReference type="NCBI Taxonomy" id="2738439"/>
    <lineage>
        <taxon>Bacteria</taxon>
        <taxon>Pseudomonadati</taxon>
        <taxon>Pseudomonadota</taxon>
        <taxon>Alphaproteobacteria</taxon>
        <taxon>Hyphomicrobiales</taxon>
        <taxon>Methylobacteriaceae</taxon>
        <taxon>Methylobacterium</taxon>
    </lineage>
</organism>
<comment type="caution">
    <text evidence="1">The sequence shown here is derived from an EMBL/GenBank/DDBJ whole genome shotgun (WGS) entry which is preliminary data.</text>
</comment>
<name>A0ABV0A5W8_9HYPH</name>
<evidence type="ECO:0000313" key="2">
    <source>
        <dbReference type="Proteomes" id="UP001407347"/>
    </source>
</evidence>
<accession>A0ABV0A5W8</accession>
<dbReference type="EMBL" id="JAQYXP010000006">
    <property type="protein sequence ID" value="MEN3238526.1"/>
    <property type="molecule type" value="Genomic_DNA"/>
</dbReference>
<proteinExistence type="predicted"/>
<evidence type="ECO:0000313" key="1">
    <source>
        <dbReference type="EMBL" id="MEN3238526.1"/>
    </source>
</evidence>
<reference evidence="1 2" key="1">
    <citation type="journal article" date="2023" name="PLoS ONE">
        <title>Complete genome assembly of Hawai'i environmental nontuberculous mycobacteria reveals unexpected co-isolation with methylobacteria.</title>
        <authorList>
            <person name="Hendrix J."/>
            <person name="Epperson L.E."/>
            <person name="Tong E.I."/>
            <person name="Chan Y.L."/>
            <person name="Hasan N.A."/>
            <person name="Dawrs S.N."/>
            <person name="Norton G.J."/>
            <person name="Virdi R."/>
            <person name="Crooks J.L."/>
            <person name="Chan E.D."/>
            <person name="Honda J.R."/>
            <person name="Strong M."/>
        </authorList>
    </citation>
    <scope>NUCLEOTIDE SEQUENCE [LARGE SCALE GENOMIC DNA]</scope>
    <source>
        <strain evidence="1 2">NJH_HI04-1</strain>
    </source>
</reference>
<gene>
    <name evidence="1" type="ORF">PUR29_34370</name>
</gene>
<keyword evidence="2" id="KW-1185">Reference proteome</keyword>
<dbReference type="RefSeq" id="WP_346013661.1">
    <property type="nucleotide sequence ID" value="NZ_JAQYXP010000006.1"/>
</dbReference>
<sequence>MINIVVADTIVHAEAMINWLMLDESHVPVAYNSRLPNFYKEVILIRPAKGLTEEHLIWLLDELSPRVAGQYRPMPEEWSLEAALEDLRAA</sequence>